<dbReference type="InterPro" id="IPR051157">
    <property type="entry name" value="PDH/Transketolase"/>
</dbReference>
<organism evidence="5">
    <name type="scientific">Pseudothermotoga hypogea</name>
    <dbReference type="NCBI Taxonomy" id="57487"/>
    <lineage>
        <taxon>Bacteria</taxon>
        <taxon>Thermotogati</taxon>
        <taxon>Thermotogota</taxon>
        <taxon>Thermotogae</taxon>
        <taxon>Thermotogales</taxon>
        <taxon>Thermotogaceae</taxon>
        <taxon>Pseudothermotoga</taxon>
    </lineage>
</organism>
<feature type="domain" description="Transketolase-like pyrimidine-binding" evidence="4">
    <location>
        <begin position="3"/>
        <end position="167"/>
    </location>
</feature>
<dbReference type="Pfam" id="PF02780">
    <property type="entry name" value="Transketolase_C"/>
    <property type="match status" value="1"/>
</dbReference>
<name>A0A832MMU9_9THEM</name>
<accession>A0A832MMU9</accession>
<dbReference type="SUPFAM" id="SSF52518">
    <property type="entry name" value="Thiamin diphosphate-binding fold (THDP-binding)"/>
    <property type="match status" value="1"/>
</dbReference>
<proteinExistence type="inferred from homology"/>
<dbReference type="PANTHER" id="PTHR43825">
    <property type="entry name" value="PYRUVATE DEHYDROGENASE E1 COMPONENT"/>
    <property type="match status" value="1"/>
</dbReference>
<evidence type="ECO:0000259" key="4">
    <source>
        <dbReference type="SMART" id="SM00861"/>
    </source>
</evidence>
<dbReference type="SMART" id="SM00861">
    <property type="entry name" value="Transket_pyr"/>
    <property type="match status" value="1"/>
</dbReference>
<evidence type="ECO:0000256" key="1">
    <source>
        <dbReference type="ARBA" id="ARBA00001964"/>
    </source>
</evidence>
<dbReference type="InterPro" id="IPR029061">
    <property type="entry name" value="THDP-binding"/>
</dbReference>
<comment type="cofactor">
    <cofactor evidence="1">
        <name>thiamine diphosphate</name>
        <dbReference type="ChEBI" id="CHEBI:58937"/>
    </cofactor>
</comment>
<protein>
    <submittedName>
        <fullName evidence="5">Transketolase</fullName>
    </submittedName>
</protein>
<dbReference type="SUPFAM" id="SSF52922">
    <property type="entry name" value="TK C-terminal domain-like"/>
    <property type="match status" value="1"/>
</dbReference>
<dbReference type="PANTHER" id="PTHR43825:SF1">
    <property type="entry name" value="TRANSKETOLASE-LIKE PYRIMIDINE-BINDING DOMAIN-CONTAINING PROTEIN"/>
    <property type="match status" value="1"/>
</dbReference>
<dbReference type="Pfam" id="PF02779">
    <property type="entry name" value="Transket_pyr"/>
    <property type="match status" value="1"/>
</dbReference>
<reference evidence="5" key="1">
    <citation type="journal article" date="2020" name="mSystems">
        <title>Genome- and Community-Level Interaction Insights into Carbon Utilization and Element Cycling Functions of Hydrothermarchaeota in Hydrothermal Sediment.</title>
        <authorList>
            <person name="Zhou Z."/>
            <person name="Liu Y."/>
            <person name="Xu W."/>
            <person name="Pan J."/>
            <person name="Luo Z.H."/>
            <person name="Li M."/>
        </authorList>
    </citation>
    <scope>NUCLEOTIDE SEQUENCE [LARGE SCALE GENOMIC DNA]</scope>
    <source>
        <strain evidence="5">SpSt-86</strain>
    </source>
</reference>
<dbReference type="InterPro" id="IPR005475">
    <property type="entry name" value="Transketolase-like_Pyr-bd"/>
</dbReference>
<evidence type="ECO:0000256" key="2">
    <source>
        <dbReference type="ARBA" id="ARBA00007131"/>
    </source>
</evidence>
<comment type="similarity">
    <text evidence="2">Belongs to the transketolase family.</text>
</comment>
<dbReference type="Gene3D" id="3.40.50.970">
    <property type="match status" value="1"/>
</dbReference>
<keyword evidence="3" id="KW-0786">Thiamine pyrophosphate</keyword>
<dbReference type="CDD" id="cd07033">
    <property type="entry name" value="TPP_PYR_DXS_TK_like"/>
    <property type="match status" value="1"/>
</dbReference>
<sequence length="333" mass="37189">MKWEDRVHERNLVRWAADKPEVVVFSADLTNSTEIGLFKEKYPDRFYSFGMTEQNMMSAAGGMAREGFTPFVHTFAVFMYRRALDQIEMSIAYPNLKVRIVGFLPGITTPGGASHQAINDIGVLRTVPNMTILETGDATEVESVLDVAQSIDGPVYIRQLRGLIPRLFKEPMKFGKSRTLSKGSDVTLITSGIMTLEALKVIEPLKKRGVSIHHLHVSTHKPFTDETVLEAIENSKYGVITMENHTTIGGLGSAVAELMAENAIPKKLIRIGLRDTYAHGGSREYLMKYYQIDAISLVRAVERLFGETLSITEDDLVEPQVEVVEQVQKVEDL</sequence>
<evidence type="ECO:0000256" key="3">
    <source>
        <dbReference type="ARBA" id="ARBA00023052"/>
    </source>
</evidence>
<dbReference type="InterPro" id="IPR033248">
    <property type="entry name" value="Transketolase_C"/>
</dbReference>
<dbReference type="AlphaFoldDB" id="A0A832MMU9"/>
<gene>
    <name evidence="5" type="ORF">ENW55_04465</name>
</gene>
<comment type="caution">
    <text evidence="5">The sequence shown here is derived from an EMBL/GenBank/DDBJ whole genome shotgun (WGS) entry which is preliminary data.</text>
</comment>
<dbReference type="InterPro" id="IPR009014">
    <property type="entry name" value="Transketo_C/PFOR_II"/>
</dbReference>
<dbReference type="FunFam" id="3.40.50.970:FF:000129">
    <property type="entry name" value="Transketolase"/>
    <property type="match status" value="1"/>
</dbReference>
<dbReference type="Gene3D" id="3.40.50.920">
    <property type="match status" value="1"/>
</dbReference>
<evidence type="ECO:0000313" key="5">
    <source>
        <dbReference type="EMBL" id="HGZ79219.1"/>
    </source>
</evidence>
<dbReference type="EMBL" id="DTKQ01000035">
    <property type="protein sequence ID" value="HGZ79219.1"/>
    <property type="molecule type" value="Genomic_DNA"/>
</dbReference>